<dbReference type="Proteomes" id="UP000266066">
    <property type="component" value="Unassembled WGS sequence"/>
</dbReference>
<dbReference type="AlphaFoldDB" id="A0A395V1P8"/>
<name>A0A395V1P8_9FIRM</name>
<evidence type="ECO:0000313" key="2">
    <source>
        <dbReference type="Proteomes" id="UP000266066"/>
    </source>
</evidence>
<dbReference type="RefSeq" id="WP_064786146.1">
    <property type="nucleotide sequence ID" value="NZ_QRUJ01000001.1"/>
</dbReference>
<organism evidence="1 2">
    <name type="scientific">Agathobacter rectalis</name>
    <dbReference type="NCBI Taxonomy" id="39491"/>
    <lineage>
        <taxon>Bacteria</taxon>
        <taxon>Bacillati</taxon>
        <taxon>Bacillota</taxon>
        <taxon>Clostridia</taxon>
        <taxon>Lachnospirales</taxon>
        <taxon>Lachnospiraceae</taxon>
        <taxon>Agathobacter</taxon>
    </lineage>
</organism>
<evidence type="ECO:0000313" key="1">
    <source>
        <dbReference type="EMBL" id="RGR56825.1"/>
    </source>
</evidence>
<reference evidence="1 2" key="1">
    <citation type="submission" date="2018-08" db="EMBL/GenBank/DDBJ databases">
        <title>A genome reference for cultivated species of the human gut microbiota.</title>
        <authorList>
            <person name="Zou Y."/>
            <person name="Xue W."/>
            <person name="Luo G."/>
        </authorList>
    </citation>
    <scope>NUCLEOTIDE SEQUENCE [LARGE SCALE GENOMIC DNA]</scope>
    <source>
        <strain evidence="1 2">AF25-15</strain>
    </source>
</reference>
<dbReference type="InterPro" id="IPR009057">
    <property type="entry name" value="Homeodomain-like_sf"/>
</dbReference>
<evidence type="ECO:0008006" key="3">
    <source>
        <dbReference type="Google" id="ProtNLM"/>
    </source>
</evidence>
<proteinExistence type="predicted"/>
<dbReference type="SUPFAM" id="SSF46689">
    <property type="entry name" value="Homeodomain-like"/>
    <property type="match status" value="1"/>
</dbReference>
<accession>A0A395V1P8</accession>
<dbReference type="Gene3D" id="1.10.10.60">
    <property type="entry name" value="Homeodomain-like"/>
    <property type="match status" value="1"/>
</dbReference>
<dbReference type="EMBL" id="QRUJ01000001">
    <property type="protein sequence ID" value="RGR56825.1"/>
    <property type="molecule type" value="Genomic_DNA"/>
</dbReference>
<sequence length="153" mass="17547">MAAKQKYDERFVKIAKVLCMRGGTDEDLADAFEVSPRTINRWKKDYPEFAEALAAGKEYADAEVELSLYKRAKGSKKKTKVTRKIIEMDKDGNTKPAKIETVETEEDIIPDVGACCFWLKNRRPDIWRDKQEIGLYEIEDMEGIEADIYGGEE</sequence>
<gene>
    <name evidence="1" type="ORF">DWY38_00275</name>
</gene>
<comment type="caution">
    <text evidence="1">The sequence shown here is derived from an EMBL/GenBank/DDBJ whole genome shotgun (WGS) entry which is preliminary data.</text>
</comment>
<protein>
    <recommendedName>
        <fullName evidence="3">Helix-turn-helix domain-containing protein</fullName>
    </recommendedName>
</protein>